<keyword evidence="1" id="KW-0812">Transmembrane</keyword>
<feature type="non-terminal residue" evidence="3">
    <location>
        <position position="1"/>
    </location>
</feature>
<reference evidence="3" key="1">
    <citation type="submission" date="2021-02" db="EMBL/GenBank/DDBJ databases">
        <authorList>
            <person name="Nowell W R."/>
        </authorList>
    </citation>
    <scope>NUCLEOTIDE SEQUENCE</scope>
</reference>
<evidence type="ECO:0000313" key="2">
    <source>
        <dbReference type="EMBL" id="CAF4250207.1"/>
    </source>
</evidence>
<evidence type="ECO:0000256" key="1">
    <source>
        <dbReference type="SAM" id="Phobius"/>
    </source>
</evidence>
<keyword evidence="1" id="KW-0472">Membrane</keyword>
<evidence type="ECO:0000313" key="3">
    <source>
        <dbReference type="EMBL" id="CAF4373623.1"/>
    </source>
</evidence>
<proteinExistence type="predicted"/>
<accession>A0A8S2V4H2</accession>
<sequence length="97" mass="10549">PSILNSVTFVSIIHMLYIFSAYCPILAVTLLKANIAETLICLLTGSIDGKIITKKSITYKSAALSINEIAKVQPINNNIDIVARTPQELYEIVSLIG</sequence>
<evidence type="ECO:0000313" key="4">
    <source>
        <dbReference type="Proteomes" id="UP000681720"/>
    </source>
</evidence>
<feature type="transmembrane region" description="Helical" evidence="1">
    <location>
        <begin position="12"/>
        <end position="31"/>
    </location>
</feature>
<name>A0A8S2V4H2_9BILA</name>
<keyword evidence="1" id="KW-1133">Transmembrane helix</keyword>
<dbReference type="Proteomes" id="UP000681967">
    <property type="component" value="Unassembled WGS sequence"/>
</dbReference>
<dbReference type="EMBL" id="CAJOBJ010050955">
    <property type="protein sequence ID" value="CAF4373623.1"/>
    <property type="molecule type" value="Genomic_DNA"/>
</dbReference>
<feature type="non-terminal residue" evidence="3">
    <location>
        <position position="97"/>
    </location>
</feature>
<dbReference type="AlphaFoldDB" id="A0A8S2V4H2"/>
<comment type="caution">
    <text evidence="3">The sequence shown here is derived from an EMBL/GenBank/DDBJ whole genome shotgun (WGS) entry which is preliminary data.</text>
</comment>
<dbReference type="EMBL" id="CAJOBH010026043">
    <property type="protein sequence ID" value="CAF4250207.1"/>
    <property type="molecule type" value="Genomic_DNA"/>
</dbReference>
<dbReference type="Proteomes" id="UP000681720">
    <property type="component" value="Unassembled WGS sequence"/>
</dbReference>
<protein>
    <submittedName>
        <fullName evidence="3">Uncharacterized protein</fullName>
    </submittedName>
</protein>
<organism evidence="3 4">
    <name type="scientific">Rotaria magnacalcarata</name>
    <dbReference type="NCBI Taxonomy" id="392030"/>
    <lineage>
        <taxon>Eukaryota</taxon>
        <taxon>Metazoa</taxon>
        <taxon>Spiralia</taxon>
        <taxon>Gnathifera</taxon>
        <taxon>Rotifera</taxon>
        <taxon>Eurotatoria</taxon>
        <taxon>Bdelloidea</taxon>
        <taxon>Philodinida</taxon>
        <taxon>Philodinidae</taxon>
        <taxon>Rotaria</taxon>
    </lineage>
</organism>
<gene>
    <name evidence="2" type="ORF">BYL167_LOCUS25517</name>
    <name evidence="3" type="ORF">GIL414_LOCUS28958</name>
</gene>